<name>A0A5K3FCA9_MESCO</name>
<evidence type="ECO:0000313" key="1">
    <source>
        <dbReference type="WBParaSite" id="MCU_006699-RA"/>
    </source>
</evidence>
<dbReference type="AlphaFoldDB" id="A0A5K3FCA9"/>
<accession>A0A5K3FCA9</accession>
<sequence>MEGDLAADWLMITSMRVDNRKHLRRSLRIIKSVCIYRLGSGSTLPVCNDCSRYYLNSSTRSRWGIVI</sequence>
<organism evidence="1">
    <name type="scientific">Mesocestoides corti</name>
    <name type="common">Flatworm</name>
    <dbReference type="NCBI Taxonomy" id="53468"/>
    <lineage>
        <taxon>Eukaryota</taxon>
        <taxon>Metazoa</taxon>
        <taxon>Spiralia</taxon>
        <taxon>Lophotrochozoa</taxon>
        <taxon>Platyhelminthes</taxon>
        <taxon>Cestoda</taxon>
        <taxon>Eucestoda</taxon>
        <taxon>Cyclophyllidea</taxon>
        <taxon>Mesocestoididae</taxon>
        <taxon>Mesocestoides</taxon>
    </lineage>
</organism>
<reference evidence="1" key="1">
    <citation type="submission" date="2019-11" db="UniProtKB">
        <authorList>
            <consortium name="WormBaseParasite"/>
        </authorList>
    </citation>
    <scope>IDENTIFICATION</scope>
</reference>
<dbReference type="WBParaSite" id="MCU_006699-RA">
    <property type="protein sequence ID" value="MCU_006699-RA"/>
    <property type="gene ID" value="MCU_006699"/>
</dbReference>
<proteinExistence type="predicted"/>
<protein>
    <submittedName>
        <fullName evidence="1">SET domain-containing protein</fullName>
    </submittedName>
</protein>